<dbReference type="AlphaFoldDB" id="A0A6L2LI97"/>
<protein>
    <submittedName>
        <fullName evidence="2">Retrovirus-related Pol polyprotein from transposon TNT 1-94</fullName>
    </submittedName>
</protein>
<dbReference type="InterPro" id="IPR013103">
    <property type="entry name" value="RVT_2"/>
</dbReference>
<evidence type="ECO:0000313" key="2">
    <source>
        <dbReference type="EMBL" id="GEU59964.1"/>
    </source>
</evidence>
<dbReference type="Pfam" id="PF07727">
    <property type="entry name" value="RVT_2"/>
    <property type="match status" value="1"/>
</dbReference>
<name>A0A6L2LI97_TANCI</name>
<organism evidence="2">
    <name type="scientific">Tanacetum cinerariifolium</name>
    <name type="common">Dalmatian daisy</name>
    <name type="synonym">Chrysanthemum cinerariifolium</name>
    <dbReference type="NCBI Taxonomy" id="118510"/>
    <lineage>
        <taxon>Eukaryota</taxon>
        <taxon>Viridiplantae</taxon>
        <taxon>Streptophyta</taxon>
        <taxon>Embryophyta</taxon>
        <taxon>Tracheophyta</taxon>
        <taxon>Spermatophyta</taxon>
        <taxon>Magnoliopsida</taxon>
        <taxon>eudicotyledons</taxon>
        <taxon>Gunneridae</taxon>
        <taxon>Pentapetalae</taxon>
        <taxon>asterids</taxon>
        <taxon>campanulids</taxon>
        <taxon>Asterales</taxon>
        <taxon>Asteraceae</taxon>
        <taxon>Asteroideae</taxon>
        <taxon>Anthemideae</taxon>
        <taxon>Anthemidinae</taxon>
        <taxon>Tanacetum</taxon>
    </lineage>
</organism>
<dbReference type="EMBL" id="BKCJ010004260">
    <property type="protein sequence ID" value="GEU59964.1"/>
    <property type="molecule type" value="Genomic_DNA"/>
</dbReference>
<sequence>MEMIRLSHTQEEGIDYNEVFTPVVRIEAIRLFLAYASFKDFVIYQMDGKSSFLYGKIKEEVYVCQPPGFEDLDFPNKFYKVEKALYGLHQAPRACFSPVKTASTPMEPNKALVKDTEAKDVDVHLYRMMIAKDGRCFIDIFVVKTGISSLNADGQRGPTNLLADETVYEEWEDIMKRAATTASEQDSAIFYSSAVTRATNTESDVLCCGGRGRSGRFVVVAVVVVVNIGAFIKDASLGGERSMIGVDSGGIEEES</sequence>
<reference evidence="2" key="1">
    <citation type="journal article" date="2019" name="Sci. Rep.">
        <title>Draft genome of Tanacetum cinerariifolium, the natural source of mosquito coil.</title>
        <authorList>
            <person name="Yamashiro T."/>
            <person name="Shiraishi A."/>
            <person name="Satake H."/>
            <person name="Nakayama K."/>
        </authorList>
    </citation>
    <scope>NUCLEOTIDE SEQUENCE</scope>
</reference>
<comment type="caution">
    <text evidence="2">The sequence shown here is derived from an EMBL/GenBank/DDBJ whole genome shotgun (WGS) entry which is preliminary data.</text>
</comment>
<proteinExistence type="predicted"/>
<feature type="domain" description="Reverse transcriptase Ty1/copia-type" evidence="1">
    <location>
        <begin position="8"/>
        <end position="98"/>
    </location>
</feature>
<accession>A0A6L2LI97</accession>
<gene>
    <name evidence="2" type="ORF">Tci_031942</name>
</gene>
<evidence type="ECO:0000259" key="1">
    <source>
        <dbReference type="Pfam" id="PF07727"/>
    </source>
</evidence>